<dbReference type="Gene3D" id="1.10.3780.10">
    <property type="entry name" value="SusD-like"/>
    <property type="match status" value="1"/>
</dbReference>
<name>A0A1C4BHS3_9BACT</name>
<evidence type="ECO:0000256" key="2">
    <source>
        <dbReference type="ARBA" id="ARBA00006275"/>
    </source>
</evidence>
<dbReference type="CDD" id="cd08977">
    <property type="entry name" value="SusD"/>
    <property type="match status" value="1"/>
</dbReference>
<dbReference type="AlphaFoldDB" id="A0A1C4BHS3"/>
<evidence type="ECO:0000313" key="8">
    <source>
        <dbReference type="EMBL" id="SCC06466.1"/>
    </source>
</evidence>
<dbReference type="InterPro" id="IPR011990">
    <property type="entry name" value="TPR-like_helical_dom_sf"/>
</dbReference>
<dbReference type="InterPro" id="IPR033985">
    <property type="entry name" value="SusD-like_N"/>
</dbReference>
<proteinExistence type="inferred from homology"/>
<evidence type="ECO:0000256" key="3">
    <source>
        <dbReference type="ARBA" id="ARBA00022729"/>
    </source>
</evidence>
<accession>A0A1C4BHS3</accession>
<evidence type="ECO:0000256" key="5">
    <source>
        <dbReference type="ARBA" id="ARBA00023237"/>
    </source>
</evidence>
<comment type="similarity">
    <text evidence="2">Belongs to the SusD family.</text>
</comment>
<evidence type="ECO:0000256" key="1">
    <source>
        <dbReference type="ARBA" id="ARBA00004442"/>
    </source>
</evidence>
<comment type="subcellular location">
    <subcellularLocation>
        <location evidence="1">Cell outer membrane</location>
    </subcellularLocation>
</comment>
<keyword evidence="4" id="KW-0472">Membrane</keyword>
<keyword evidence="3" id="KW-0732">Signal</keyword>
<organism evidence="8 9">
    <name type="scientific">Chitinophaga costaii</name>
    <dbReference type="NCBI Taxonomy" id="1335309"/>
    <lineage>
        <taxon>Bacteria</taxon>
        <taxon>Pseudomonadati</taxon>
        <taxon>Bacteroidota</taxon>
        <taxon>Chitinophagia</taxon>
        <taxon>Chitinophagales</taxon>
        <taxon>Chitinophagaceae</taxon>
        <taxon>Chitinophaga</taxon>
    </lineage>
</organism>
<dbReference type="Pfam" id="PF14322">
    <property type="entry name" value="SusD-like_3"/>
    <property type="match status" value="1"/>
</dbReference>
<dbReference type="RefSeq" id="WP_089709979.1">
    <property type="nucleotide sequence ID" value="NZ_FMAR01000003.1"/>
</dbReference>
<evidence type="ECO:0000256" key="4">
    <source>
        <dbReference type="ARBA" id="ARBA00023136"/>
    </source>
</evidence>
<sequence>MKTNHKWIKNWCLGGMMALTLGACTKDLDRKPLVGSTSASVYANFDNYKSVLAKLYAGFAISGQTGPAGTPDITGIDEGTSNYLRQYWQWEELPTDESVITWTDAGLQDLHNLDWTADNPFVRTMYQRIYYQISLCNEFIRETTDDKLASNNITGDNLTTAKIYVAEARFLRALSYWHAMDLYGNVPFVTENDPVGAFSPKQITRADLFTYVESELKDVETALLPARTNEYARVDQACAWVLLAKLYLNAEVYTGTAHYTDVLTYCNKVISAGFSINLDSANSYKNLFLADNNTQNNEVIFPITFDGISTQSYGGMNFLIHAQLGGSMPSAAFGVSGGWGGMRVTSRFVSQFADPSGNTDRRAMFWTDGQTLDIPDVPTKNFTEGYAITKYRNVDRGGKIGHDATGNYVDTDFPMFRLADVYLMYAEAVLRGGSGGDINTAVDYVNILRRRAYHGTSGNISAGDLTLDFILAERSRELYWEATRRTDLVRFKKQTSADYLWAWKGGVLAGTGVKDAYNILPIPNTDLTANPNLVQNDGYK</sequence>
<dbReference type="GO" id="GO:0009279">
    <property type="term" value="C:cell outer membrane"/>
    <property type="evidence" value="ECO:0007669"/>
    <property type="project" value="UniProtKB-SubCell"/>
</dbReference>
<evidence type="ECO:0000313" key="9">
    <source>
        <dbReference type="Proteomes" id="UP000242818"/>
    </source>
</evidence>
<evidence type="ECO:0000259" key="7">
    <source>
        <dbReference type="Pfam" id="PF14322"/>
    </source>
</evidence>
<feature type="domain" description="RagB/SusD" evidence="6">
    <location>
        <begin position="376"/>
        <end position="539"/>
    </location>
</feature>
<keyword evidence="5" id="KW-0998">Cell outer membrane</keyword>
<evidence type="ECO:0000259" key="6">
    <source>
        <dbReference type="Pfam" id="PF07980"/>
    </source>
</evidence>
<dbReference type="InterPro" id="IPR012944">
    <property type="entry name" value="SusD_RagB_dom"/>
</dbReference>
<gene>
    <name evidence="8" type="ORF">GA0116948_103105</name>
</gene>
<protein>
    <submittedName>
        <fullName evidence="8">Starch-binding associating with outer membrane</fullName>
    </submittedName>
</protein>
<dbReference type="Gene3D" id="1.25.40.390">
    <property type="match status" value="1"/>
</dbReference>
<dbReference type="PROSITE" id="PS51257">
    <property type="entry name" value="PROKAR_LIPOPROTEIN"/>
    <property type="match status" value="1"/>
</dbReference>
<dbReference type="Gene3D" id="1.25.40.10">
    <property type="entry name" value="Tetratricopeptide repeat domain"/>
    <property type="match status" value="1"/>
</dbReference>
<reference evidence="8 9" key="1">
    <citation type="submission" date="2016-08" db="EMBL/GenBank/DDBJ databases">
        <authorList>
            <person name="Seilhamer J.J."/>
        </authorList>
    </citation>
    <scope>NUCLEOTIDE SEQUENCE [LARGE SCALE GENOMIC DNA]</scope>
    <source>
        <strain evidence="8 9">A37T2</strain>
    </source>
</reference>
<dbReference type="Pfam" id="PF07980">
    <property type="entry name" value="SusD_RagB"/>
    <property type="match status" value="1"/>
</dbReference>
<dbReference type="OrthoDB" id="9783641at2"/>
<dbReference type="STRING" id="1335309.GA0116948_103105"/>
<dbReference type="Proteomes" id="UP000242818">
    <property type="component" value="Unassembled WGS sequence"/>
</dbReference>
<feature type="domain" description="SusD-like N-terminal" evidence="7">
    <location>
        <begin position="102"/>
        <end position="248"/>
    </location>
</feature>
<dbReference type="SUPFAM" id="SSF48452">
    <property type="entry name" value="TPR-like"/>
    <property type="match status" value="1"/>
</dbReference>
<keyword evidence="9" id="KW-1185">Reference proteome</keyword>
<dbReference type="EMBL" id="FMAR01000003">
    <property type="protein sequence ID" value="SCC06466.1"/>
    <property type="molecule type" value="Genomic_DNA"/>
</dbReference>